<dbReference type="PANTHER" id="PTHR36617:SF17">
    <property type="entry name" value="OS01G0114800 PROTEIN"/>
    <property type="match status" value="1"/>
</dbReference>
<dbReference type="PANTHER" id="PTHR36617">
    <property type="entry name" value="PROTEIN, PUTATIVE-RELATED"/>
    <property type="match status" value="1"/>
</dbReference>
<dbReference type="EMBL" id="BQKI01000016">
    <property type="protein sequence ID" value="GJN09772.1"/>
    <property type="molecule type" value="Genomic_DNA"/>
</dbReference>
<reference evidence="1" key="1">
    <citation type="journal article" date="2018" name="DNA Res.">
        <title>Multiple hybrid de novo genome assembly of finger millet, an orphan allotetraploid crop.</title>
        <authorList>
            <person name="Hatakeyama M."/>
            <person name="Aluri S."/>
            <person name="Balachadran M.T."/>
            <person name="Sivarajan S.R."/>
            <person name="Patrignani A."/>
            <person name="Gruter S."/>
            <person name="Poveda L."/>
            <person name="Shimizu-Inatsugi R."/>
            <person name="Baeten J."/>
            <person name="Francoijs K.J."/>
            <person name="Nataraja K.N."/>
            <person name="Reddy Y.A.N."/>
            <person name="Phadnis S."/>
            <person name="Ravikumar R.L."/>
            <person name="Schlapbach R."/>
            <person name="Sreeman S.M."/>
            <person name="Shimizu K.K."/>
        </authorList>
    </citation>
    <scope>NUCLEOTIDE SEQUENCE</scope>
</reference>
<dbReference type="AlphaFoldDB" id="A0AAV5DHL9"/>
<comment type="caution">
    <text evidence="1">The sequence shown here is derived from an EMBL/GenBank/DDBJ whole genome shotgun (WGS) entry which is preliminary data.</text>
</comment>
<gene>
    <name evidence="1" type="primary">ga27806</name>
    <name evidence="1" type="ORF">PR202_ga27806</name>
</gene>
<proteinExistence type="predicted"/>
<dbReference type="Proteomes" id="UP001054889">
    <property type="component" value="Unassembled WGS sequence"/>
</dbReference>
<organism evidence="1 2">
    <name type="scientific">Eleusine coracana subsp. coracana</name>
    <dbReference type="NCBI Taxonomy" id="191504"/>
    <lineage>
        <taxon>Eukaryota</taxon>
        <taxon>Viridiplantae</taxon>
        <taxon>Streptophyta</taxon>
        <taxon>Embryophyta</taxon>
        <taxon>Tracheophyta</taxon>
        <taxon>Spermatophyta</taxon>
        <taxon>Magnoliopsida</taxon>
        <taxon>Liliopsida</taxon>
        <taxon>Poales</taxon>
        <taxon>Poaceae</taxon>
        <taxon>PACMAD clade</taxon>
        <taxon>Chloridoideae</taxon>
        <taxon>Cynodonteae</taxon>
        <taxon>Eleusininae</taxon>
        <taxon>Eleusine</taxon>
    </lineage>
</organism>
<accession>A0AAV5DHL9</accession>
<keyword evidence="2" id="KW-1185">Reference proteome</keyword>
<sequence length="134" mass="14859">MFLVSVQSIVGDGKHTIFWTDCGLHGQSIQELAPSLTALVPKRMLNNRTVHDALTDLQWVDDVRGVLPPLALLEYFLLWDILQVTHLSPGVSDQHLWTPSTSGVYSSKSAYDRFLLGATHFEPAKLCVEVLDAS</sequence>
<evidence type="ECO:0000313" key="1">
    <source>
        <dbReference type="EMBL" id="GJN09772.1"/>
    </source>
</evidence>
<name>A0AAV5DHL9_ELECO</name>
<protein>
    <submittedName>
        <fullName evidence="1">Uncharacterized protein</fullName>
    </submittedName>
</protein>
<evidence type="ECO:0000313" key="2">
    <source>
        <dbReference type="Proteomes" id="UP001054889"/>
    </source>
</evidence>
<reference evidence="1" key="2">
    <citation type="submission" date="2021-12" db="EMBL/GenBank/DDBJ databases">
        <title>Resequencing data analysis of finger millet.</title>
        <authorList>
            <person name="Hatakeyama M."/>
            <person name="Aluri S."/>
            <person name="Balachadran M.T."/>
            <person name="Sivarajan S.R."/>
            <person name="Poveda L."/>
            <person name="Shimizu-Inatsugi R."/>
            <person name="Schlapbach R."/>
            <person name="Sreeman S.M."/>
            <person name="Shimizu K.K."/>
        </authorList>
    </citation>
    <scope>NUCLEOTIDE SEQUENCE</scope>
</reference>